<keyword evidence="5" id="KW-0472">Membrane</keyword>
<evidence type="ECO:0000313" key="9">
    <source>
        <dbReference type="Proteomes" id="UP000006732"/>
    </source>
</evidence>
<evidence type="ECO:0000313" key="8">
    <source>
        <dbReference type="EMBL" id="ABL01058.1"/>
    </source>
</evidence>
<dbReference type="Pfam" id="PF00015">
    <property type="entry name" value="MCPsignal"/>
    <property type="match status" value="1"/>
</dbReference>
<evidence type="ECO:0000256" key="5">
    <source>
        <dbReference type="SAM" id="Phobius"/>
    </source>
</evidence>
<dbReference type="CDD" id="cd06225">
    <property type="entry name" value="HAMP"/>
    <property type="match status" value="1"/>
</dbReference>
<sequence length="423" mass="45584">MLKSWFYGQSLATKMFITISIVMLCAVSLGALSLYQLWCSENFLQELARQHQIAPERIAEGTRMFELFRNLSIGILLAGIVLCSWLAHFTVRTVVCKSLWYALIALEKIAQGDLTQNINVKSNEEIGKLFCAMKTIIDKLRAVSGDINNLTHTLADNSRELLATTQEMNHNAHAQAAQTDQVANASLEMSQTLQDIAGSAEQAANAARETNTAANNGMEAVAGVVAEMNKIVKSVQDSSETIEKLGESSAQIGNIVATIEDVADQTNLLALNAAIEAARAGEHGRGFAVVADEVRALAERTAKATQEIGRMIKAIQVDTEYAVTSMSTSRKEADGGLVKAGEASQALEYIVTASNNSMDMVSRIATATEQQSAVTSEVSMNVEKIANGTKSTEESAEQIEESARLLSKLSGDLERTAAWFKVA</sequence>
<dbReference type="GO" id="GO:0007165">
    <property type="term" value="P:signal transduction"/>
    <property type="evidence" value="ECO:0007669"/>
    <property type="project" value="UniProtKB-KW"/>
</dbReference>
<dbReference type="STRING" id="338966.Ppro_3465"/>
<dbReference type="PROSITE" id="PS50885">
    <property type="entry name" value="HAMP"/>
    <property type="match status" value="1"/>
</dbReference>
<feature type="transmembrane region" description="Helical" evidence="5">
    <location>
        <begin position="67"/>
        <end position="87"/>
    </location>
</feature>
<feature type="domain" description="Methyl-accepting transducer" evidence="6">
    <location>
        <begin position="150"/>
        <end position="386"/>
    </location>
</feature>
<dbReference type="Gene3D" id="1.10.287.950">
    <property type="entry name" value="Methyl-accepting chemotaxis protein"/>
    <property type="match status" value="1"/>
</dbReference>
<dbReference type="RefSeq" id="WP_011737274.1">
    <property type="nucleotide sequence ID" value="NC_008609.1"/>
</dbReference>
<dbReference type="GO" id="GO:0016020">
    <property type="term" value="C:membrane"/>
    <property type="evidence" value="ECO:0007669"/>
    <property type="project" value="UniProtKB-SubCell"/>
</dbReference>
<evidence type="ECO:0000256" key="1">
    <source>
        <dbReference type="ARBA" id="ARBA00004370"/>
    </source>
</evidence>
<organism evidence="8 9">
    <name type="scientific">Pelobacter propionicus (strain DSM 2379 / NBRC 103807 / OttBd1)</name>
    <dbReference type="NCBI Taxonomy" id="338966"/>
    <lineage>
        <taxon>Bacteria</taxon>
        <taxon>Pseudomonadati</taxon>
        <taxon>Thermodesulfobacteriota</taxon>
        <taxon>Desulfuromonadia</taxon>
        <taxon>Desulfuromonadales</taxon>
        <taxon>Desulfuromonadaceae</taxon>
        <taxon>Pelobacter</taxon>
    </lineage>
</organism>
<dbReference type="KEGG" id="ppd:Ppro_3465"/>
<dbReference type="PANTHER" id="PTHR32089">
    <property type="entry name" value="METHYL-ACCEPTING CHEMOTAXIS PROTEIN MCPB"/>
    <property type="match status" value="1"/>
</dbReference>
<dbReference type="CDD" id="cd11386">
    <property type="entry name" value="MCP_signal"/>
    <property type="match status" value="1"/>
</dbReference>
<comment type="similarity">
    <text evidence="3">Belongs to the methyl-accepting chemotaxis (MCP) protein family.</text>
</comment>
<proteinExistence type="inferred from homology"/>
<dbReference type="Proteomes" id="UP000006732">
    <property type="component" value="Chromosome"/>
</dbReference>
<feature type="transmembrane region" description="Helical" evidence="5">
    <location>
        <begin position="15"/>
        <end position="35"/>
    </location>
</feature>
<accession>A1AUN7</accession>
<dbReference type="OrthoDB" id="9765170at2"/>
<name>A1AUN7_PELPD</name>
<evidence type="ECO:0000256" key="2">
    <source>
        <dbReference type="ARBA" id="ARBA00023224"/>
    </source>
</evidence>
<dbReference type="InterPro" id="IPR004089">
    <property type="entry name" value="MCPsignal_dom"/>
</dbReference>
<protein>
    <submittedName>
        <fullName evidence="8">Methyl-accepting chemotaxis sensory transducer</fullName>
    </submittedName>
</protein>
<keyword evidence="2 4" id="KW-0807">Transducer</keyword>
<dbReference type="eggNOG" id="COG0840">
    <property type="taxonomic scope" value="Bacteria"/>
</dbReference>
<feature type="domain" description="HAMP" evidence="7">
    <location>
        <begin position="105"/>
        <end position="145"/>
    </location>
</feature>
<dbReference type="Pfam" id="PF00672">
    <property type="entry name" value="HAMP"/>
    <property type="match status" value="1"/>
</dbReference>
<dbReference type="SUPFAM" id="SSF58104">
    <property type="entry name" value="Methyl-accepting chemotaxis protein (MCP) signaling domain"/>
    <property type="match status" value="1"/>
</dbReference>
<reference evidence="8 9" key="1">
    <citation type="submission" date="2006-10" db="EMBL/GenBank/DDBJ databases">
        <title>Complete sequence of chromosome of Pelobacter propionicus DSM 2379.</title>
        <authorList>
            <consortium name="US DOE Joint Genome Institute"/>
            <person name="Copeland A."/>
            <person name="Lucas S."/>
            <person name="Lapidus A."/>
            <person name="Barry K."/>
            <person name="Detter J.C."/>
            <person name="Glavina del Rio T."/>
            <person name="Hammon N."/>
            <person name="Israni S."/>
            <person name="Dalin E."/>
            <person name="Tice H."/>
            <person name="Pitluck S."/>
            <person name="Saunders E."/>
            <person name="Brettin T."/>
            <person name="Bruce D."/>
            <person name="Han C."/>
            <person name="Tapia R."/>
            <person name="Schmutz J."/>
            <person name="Larimer F."/>
            <person name="Land M."/>
            <person name="Hauser L."/>
            <person name="Kyrpides N."/>
            <person name="Kim E."/>
            <person name="Lovley D."/>
            <person name="Richardson P."/>
        </authorList>
    </citation>
    <scope>NUCLEOTIDE SEQUENCE [LARGE SCALE GENOMIC DNA]</scope>
    <source>
        <strain evidence="9">DSM 2379 / NBRC 103807 / OttBd1</strain>
    </source>
</reference>
<dbReference type="GO" id="GO:0006935">
    <property type="term" value="P:chemotaxis"/>
    <property type="evidence" value="ECO:0007669"/>
    <property type="project" value="UniProtKB-ARBA"/>
</dbReference>
<comment type="subcellular location">
    <subcellularLocation>
        <location evidence="1">Membrane</location>
    </subcellularLocation>
</comment>
<evidence type="ECO:0000256" key="4">
    <source>
        <dbReference type="PROSITE-ProRule" id="PRU00284"/>
    </source>
</evidence>
<dbReference type="HOGENOM" id="CLU_000445_107_18_7"/>
<dbReference type="SMART" id="SM00283">
    <property type="entry name" value="MA"/>
    <property type="match status" value="1"/>
</dbReference>
<dbReference type="FunFam" id="1.10.287.950:FF:000001">
    <property type="entry name" value="Methyl-accepting chemotaxis sensory transducer"/>
    <property type="match status" value="1"/>
</dbReference>
<keyword evidence="9" id="KW-1185">Reference proteome</keyword>
<dbReference type="InterPro" id="IPR003660">
    <property type="entry name" value="HAMP_dom"/>
</dbReference>
<dbReference type="EMBL" id="CP000482">
    <property type="protein sequence ID" value="ABL01058.1"/>
    <property type="molecule type" value="Genomic_DNA"/>
</dbReference>
<keyword evidence="5" id="KW-0812">Transmembrane</keyword>
<evidence type="ECO:0000259" key="7">
    <source>
        <dbReference type="PROSITE" id="PS50885"/>
    </source>
</evidence>
<keyword evidence="5" id="KW-1133">Transmembrane helix</keyword>
<evidence type="ECO:0000256" key="3">
    <source>
        <dbReference type="ARBA" id="ARBA00029447"/>
    </source>
</evidence>
<dbReference type="PANTHER" id="PTHR32089:SF112">
    <property type="entry name" value="LYSOZYME-LIKE PROTEIN-RELATED"/>
    <property type="match status" value="1"/>
</dbReference>
<gene>
    <name evidence="8" type="ordered locus">Ppro_3465</name>
</gene>
<dbReference type="AlphaFoldDB" id="A1AUN7"/>
<evidence type="ECO:0000259" key="6">
    <source>
        <dbReference type="PROSITE" id="PS50111"/>
    </source>
</evidence>
<dbReference type="PROSITE" id="PS50111">
    <property type="entry name" value="CHEMOTAXIS_TRANSDUC_2"/>
    <property type="match status" value="1"/>
</dbReference>